<dbReference type="Proteomes" id="UP001055153">
    <property type="component" value="Unassembled WGS sequence"/>
</dbReference>
<name>A0ABQ4SFM2_9HYPH</name>
<gene>
    <name evidence="1" type="ORF">GMJLKIPL_2639</name>
</gene>
<keyword evidence="2" id="KW-1185">Reference proteome</keyword>
<protein>
    <submittedName>
        <fullName evidence="1">Uncharacterized protein</fullName>
    </submittedName>
</protein>
<accession>A0ABQ4SFM2</accession>
<comment type="caution">
    <text evidence="1">The sequence shown here is derived from an EMBL/GenBank/DDBJ whole genome shotgun (WGS) entry which is preliminary data.</text>
</comment>
<dbReference type="EMBL" id="BPQQ01000031">
    <property type="protein sequence ID" value="GJE00713.1"/>
    <property type="molecule type" value="Genomic_DNA"/>
</dbReference>
<reference evidence="1" key="2">
    <citation type="submission" date="2021-08" db="EMBL/GenBank/DDBJ databases">
        <authorList>
            <person name="Tani A."/>
            <person name="Ola A."/>
            <person name="Ogura Y."/>
            <person name="Katsura K."/>
            <person name="Hayashi T."/>
        </authorList>
    </citation>
    <scope>NUCLEOTIDE SEQUENCE</scope>
    <source>
        <strain evidence="1">DSM 17168</strain>
    </source>
</reference>
<evidence type="ECO:0000313" key="1">
    <source>
        <dbReference type="EMBL" id="GJE00713.1"/>
    </source>
</evidence>
<proteinExistence type="predicted"/>
<reference evidence="1" key="1">
    <citation type="journal article" date="2021" name="Front. Microbiol.">
        <title>Comprehensive Comparative Genomics and Phenotyping of Methylobacterium Species.</title>
        <authorList>
            <person name="Alessa O."/>
            <person name="Ogura Y."/>
            <person name="Fujitani Y."/>
            <person name="Takami H."/>
            <person name="Hayashi T."/>
            <person name="Sahin N."/>
            <person name="Tani A."/>
        </authorList>
    </citation>
    <scope>NUCLEOTIDE SEQUENCE</scope>
    <source>
        <strain evidence="1">DSM 17168</strain>
    </source>
</reference>
<sequence>MGDRAGDGGPVSRSRPASGWADRAVFALAAALTALPCAAAEKGAAAKSGPPVVTCGSLANLRMLLRDTKGEAAAIARLFADPKADHLGCAATPRDRLGGVADHVVVGGTGYDCLTVKDSTVCRWAEPAK</sequence>
<organism evidence="1 2">
    <name type="scientific">Methylobacterium isbiliense</name>
    <dbReference type="NCBI Taxonomy" id="315478"/>
    <lineage>
        <taxon>Bacteria</taxon>
        <taxon>Pseudomonadati</taxon>
        <taxon>Pseudomonadota</taxon>
        <taxon>Alphaproteobacteria</taxon>
        <taxon>Hyphomicrobiales</taxon>
        <taxon>Methylobacteriaceae</taxon>
        <taxon>Methylobacterium</taxon>
    </lineage>
</organism>
<evidence type="ECO:0000313" key="2">
    <source>
        <dbReference type="Proteomes" id="UP001055153"/>
    </source>
</evidence>